<dbReference type="EMBL" id="CAJNOR010004194">
    <property type="protein sequence ID" value="CAF1482849.1"/>
    <property type="molecule type" value="Genomic_DNA"/>
</dbReference>
<reference evidence="1" key="1">
    <citation type="submission" date="2021-02" db="EMBL/GenBank/DDBJ databases">
        <authorList>
            <person name="Nowell W R."/>
        </authorList>
    </citation>
    <scope>NUCLEOTIDE SEQUENCE</scope>
</reference>
<dbReference type="OrthoDB" id="10538358at2759"/>
<dbReference type="Proteomes" id="UP000663828">
    <property type="component" value="Unassembled WGS sequence"/>
</dbReference>
<protein>
    <submittedName>
        <fullName evidence="1">Uncharacterized protein</fullName>
    </submittedName>
</protein>
<gene>
    <name evidence="1" type="ORF">EDS130_LOCUS21789</name>
    <name evidence="2" type="ORF">XAT740_LOCUS38631</name>
</gene>
<dbReference type="Proteomes" id="UP000663852">
    <property type="component" value="Unassembled WGS sequence"/>
</dbReference>
<evidence type="ECO:0000313" key="4">
    <source>
        <dbReference type="Proteomes" id="UP000663852"/>
    </source>
</evidence>
<evidence type="ECO:0000313" key="1">
    <source>
        <dbReference type="EMBL" id="CAF1135335.1"/>
    </source>
</evidence>
<sequence length="188" mass="21659">MEDFKLLYDREDFKHVWLKIATEIKIRIYDKLNDIPEFGALPSQLQNKIQCFSKGVKFNYETFYDEGNIYSTAHVVLIIQENENWLGIFPYHYATTLTKTVMTLFGSGVLVGGIYYFCAATPEYLVPLIKFISDNSDKVQNGLASLAKQLFSREGFNTFMNWLTNDNSAWHLLIAACILKKLQGIRNC</sequence>
<evidence type="ECO:0000313" key="3">
    <source>
        <dbReference type="Proteomes" id="UP000663828"/>
    </source>
</evidence>
<dbReference type="EMBL" id="CAJNOJ010000111">
    <property type="protein sequence ID" value="CAF1135335.1"/>
    <property type="molecule type" value="Genomic_DNA"/>
</dbReference>
<name>A0A814RMK8_ADIRI</name>
<dbReference type="AlphaFoldDB" id="A0A814RMK8"/>
<keyword evidence="3" id="KW-1185">Reference proteome</keyword>
<comment type="caution">
    <text evidence="1">The sequence shown here is derived from an EMBL/GenBank/DDBJ whole genome shotgun (WGS) entry which is preliminary data.</text>
</comment>
<evidence type="ECO:0000313" key="2">
    <source>
        <dbReference type="EMBL" id="CAF1482849.1"/>
    </source>
</evidence>
<organism evidence="1 4">
    <name type="scientific">Adineta ricciae</name>
    <name type="common">Rotifer</name>
    <dbReference type="NCBI Taxonomy" id="249248"/>
    <lineage>
        <taxon>Eukaryota</taxon>
        <taxon>Metazoa</taxon>
        <taxon>Spiralia</taxon>
        <taxon>Gnathifera</taxon>
        <taxon>Rotifera</taxon>
        <taxon>Eurotatoria</taxon>
        <taxon>Bdelloidea</taxon>
        <taxon>Adinetida</taxon>
        <taxon>Adinetidae</taxon>
        <taxon>Adineta</taxon>
    </lineage>
</organism>
<accession>A0A814RMK8</accession>
<proteinExistence type="predicted"/>